<organism evidence="1 2">
    <name type="scientific">Bacillus cereus HuB4-4</name>
    <dbReference type="NCBI Taxonomy" id="1053211"/>
    <lineage>
        <taxon>Bacteria</taxon>
        <taxon>Bacillati</taxon>
        <taxon>Bacillota</taxon>
        <taxon>Bacilli</taxon>
        <taxon>Bacillales</taxon>
        <taxon>Bacillaceae</taxon>
        <taxon>Bacillus</taxon>
        <taxon>Bacillus cereus group</taxon>
    </lineage>
</organism>
<comment type="caution">
    <text evidence="1">The sequence shown here is derived from an EMBL/GenBank/DDBJ whole genome shotgun (WGS) entry which is preliminary data.</text>
</comment>
<gene>
    <name evidence="1" type="ORF">IGM_00474</name>
</gene>
<proteinExistence type="predicted"/>
<dbReference type="RefSeq" id="WP_016097665.1">
    <property type="nucleotide sequence ID" value="NZ_KB976537.1"/>
</dbReference>
<accession>A0A9W5QZT3</accession>
<dbReference type="Proteomes" id="UP000014009">
    <property type="component" value="Unassembled WGS sequence"/>
</dbReference>
<reference evidence="1 2" key="1">
    <citation type="submission" date="2012-12" db="EMBL/GenBank/DDBJ databases">
        <title>The Genome Sequence of Bacillus cereus HuB4-4.</title>
        <authorList>
            <consortium name="The Broad Institute Genome Sequencing Platform"/>
            <consortium name="The Broad Institute Genome Sequencing Center for Infectious Disease"/>
            <person name="Feldgarden M."/>
            <person name="Van der Auwera G.A."/>
            <person name="Mahillon J."/>
            <person name="Duprez V."/>
            <person name="Timmery S."/>
            <person name="Mattelet C."/>
            <person name="Dierick K."/>
            <person name="Sun M."/>
            <person name="Yu Z."/>
            <person name="Zhu L."/>
            <person name="Hu X."/>
            <person name="Shank E.B."/>
            <person name="Swiecicka I."/>
            <person name="Hansen B.M."/>
            <person name="Andrup L."/>
            <person name="Walker B."/>
            <person name="Young S.K."/>
            <person name="Zeng Q."/>
            <person name="Gargeya S."/>
            <person name="Fitzgerald M."/>
            <person name="Haas B."/>
            <person name="Abouelleil A."/>
            <person name="Alvarado L."/>
            <person name="Arachchi H.M."/>
            <person name="Berlin A.M."/>
            <person name="Chapman S.B."/>
            <person name="Dewar J."/>
            <person name="Goldberg J."/>
            <person name="Griggs A."/>
            <person name="Gujja S."/>
            <person name="Hansen M."/>
            <person name="Howarth C."/>
            <person name="Imamovic A."/>
            <person name="Larimer J."/>
            <person name="McCowan C."/>
            <person name="Murphy C."/>
            <person name="Neiman D."/>
            <person name="Pearson M."/>
            <person name="Priest M."/>
            <person name="Roberts A."/>
            <person name="Saif S."/>
            <person name="Shea T."/>
            <person name="Sisk P."/>
            <person name="Sykes S."/>
            <person name="Wortman J."/>
            <person name="Nusbaum C."/>
            <person name="Birren B."/>
        </authorList>
    </citation>
    <scope>NUCLEOTIDE SEQUENCE [LARGE SCALE GENOMIC DNA]</scope>
    <source>
        <strain evidence="1 2">HuB4-4</strain>
    </source>
</reference>
<evidence type="ECO:0000313" key="2">
    <source>
        <dbReference type="Proteomes" id="UP000014009"/>
    </source>
</evidence>
<dbReference type="AlphaFoldDB" id="A0A9W5QZT3"/>
<sequence>MQKIKKRYRLTYYKENEKQPEFYEIEEKKFYKAEIESLQKLVEVKKLDLKKG</sequence>
<name>A0A9W5QZT3_BACCE</name>
<protein>
    <submittedName>
        <fullName evidence="1">Uncharacterized protein</fullName>
    </submittedName>
</protein>
<evidence type="ECO:0000313" key="1">
    <source>
        <dbReference type="EMBL" id="EOP97696.1"/>
    </source>
</evidence>
<dbReference type="EMBL" id="AHEF01000014">
    <property type="protein sequence ID" value="EOP97696.1"/>
    <property type="molecule type" value="Genomic_DNA"/>
</dbReference>